<dbReference type="InterPro" id="IPR036383">
    <property type="entry name" value="TSP1_rpt_sf"/>
</dbReference>
<comment type="caution">
    <text evidence="1">The sequence shown here is derived from an EMBL/GenBank/DDBJ whole genome shotgun (WGS) entry which is preliminary data.</text>
</comment>
<name>A0A3M7PJW0_BRAPC</name>
<dbReference type="PROSITE" id="PS50092">
    <property type="entry name" value="TSP1"/>
    <property type="match status" value="1"/>
</dbReference>
<reference evidence="1 2" key="1">
    <citation type="journal article" date="2018" name="Sci. Rep.">
        <title>Genomic signatures of local adaptation to the degree of environmental predictability in rotifers.</title>
        <authorList>
            <person name="Franch-Gras L."/>
            <person name="Hahn C."/>
            <person name="Garcia-Roger E.M."/>
            <person name="Carmona M.J."/>
            <person name="Serra M."/>
            <person name="Gomez A."/>
        </authorList>
    </citation>
    <scope>NUCLEOTIDE SEQUENCE [LARGE SCALE GENOMIC DNA]</scope>
    <source>
        <strain evidence="1">HYR1</strain>
    </source>
</reference>
<dbReference type="SMART" id="SM00209">
    <property type="entry name" value="TSP1"/>
    <property type="match status" value="1"/>
</dbReference>
<evidence type="ECO:0000313" key="1">
    <source>
        <dbReference type="EMBL" id="RMZ99352.1"/>
    </source>
</evidence>
<dbReference type="AlphaFoldDB" id="A0A3M7PJW0"/>
<dbReference type="InterPro" id="IPR000884">
    <property type="entry name" value="TSP1_rpt"/>
</dbReference>
<dbReference type="SUPFAM" id="SSF82895">
    <property type="entry name" value="TSP-1 type 1 repeat"/>
    <property type="match status" value="1"/>
</dbReference>
<dbReference type="Proteomes" id="UP000276133">
    <property type="component" value="Unassembled WGS sequence"/>
</dbReference>
<dbReference type="EMBL" id="REGN01010259">
    <property type="protein sequence ID" value="RMZ99352.1"/>
    <property type="molecule type" value="Genomic_DNA"/>
</dbReference>
<accession>A0A3M7PJW0</accession>
<evidence type="ECO:0000313" key="2">
    <source>
        <dbReference type="Proteomes" id="UP000276133"/>
    </source>
</evidence>
<dbReference type="Gene3D" id="2.20.100.10">
    <property type="entry name" value="Thrombospondin type-1 (TSP1) repeat"/>
    <property type="match status" value="1"/>
</dbReference>
<organism evidence="1 2">
    <name type="scientific">Brachionus plicatilis</name>
    <name type="common">Marine rotifer</name>
    <name type="synonym">Brachionus muelleri</name>
    <dbReference type="NCBI Taxonomy" id="10195"/>
    <lineage>
        <taxon>Eukaryota</taxon>
        <taxon>Metazoa</taxon>
        <taxon>Spiralia</taxon>
        <taxon>Gnathifera</taxon>
        <taxon>Rotifera</taxon>
        <taxon>Eurotatoria</taxon>
        <taxon>Monogononta</taxon>
        <taxon>Pseudotrocha</taxon>
        <taxon>Ploima</taxon>
        <taxon>Brachionidae</taxon>
        <taxon>Brachionus</taxon>
    </lineage>
</organism>
<dbReference type="OrthoDB" id="98591at2759"/>
<gene>
    <name evidence="1" type="ORF">BpHYR1_006660</name>
</gene>
<proteinExistence type="predicted"/>
<dbReference type="Pfam" id="PF00090">
    <property type="entry name" value="TSP_1"/>
    <property type="match status" value="1"/>
</dbReference>
<sequence length="317" mass="36078">FSTTLSSISISGSVLTSSSFFCINQDILHHSYLIESINNQANELLSKDVLSDTSNIGWSPQKFSDYIDLKFLNPIQLYRIEVLNGSNVHQYILQLLDDNSDQTQKMIFVEPQSPSFYFSSNLPLIRSIRFKPFEKLIIDSDYNIRLRIYACIDNITPVTPVCVLSEWSQWTVCSSVCGNSTRSRTRTALKGVCNETLNEEETCINPDCSCVINREIYLEIISSELPFDLLVGYIFNNQSEYSEEILIDDSIPLSTKIRTDPCTEFECTFDGLIKTNFNCTVKKSVYLKNFVNMTNGQNGLTVMPPVEVLEYNIELKT</sequence>
<protein>
    <submittedName>
        <fullName evidence="1">Uncharacterized protein</fullName>
    </submittedName>
</protein>
<keyword evidence="2" id="KW-1185">Reference proteome</keyword>
<feature type="non-terminal residue" evidence="1">
    <location>
        <position position="1"/>
    </location>
</feature>